<feature type="transmembrane region" description="Helical" evidence="5">
    <location>
        <begin position="42"/>
        <end position="69"/>
    </location>
</feature>
<protein>
    <submittedName>
        <fullName evidence="7">NfeD family protein</fullName>
    </submittedName>
</protein>
<evidence type="ECO:0000256" key="1">
    <source>
        <dbReference type="ARBA" id="ARBA00004141"/>
    </source>
</evidence>
<dbReference type="OrthoDB" id="9792945at2"/>
<sequence>MDWFRDHLWETWLMIAVALGVLELLSTDLILIMLAGGALVGMVVALFGVPVGVQIVLALATAVGLLAVIRPGMVHRLHAGPTLRTGADALIGQRGYVLEPMSHAAPGRVKIGGEVWSAKPYDEDDQIEAGTTVDVVSIKGATAYVLRTHQLEA</sequence>
<evidence type="ECO:0000256" key="3">
    <source>
        <dbReference type="ARBA" id="ARBA00022989"/>
    </source>
</evidence>
<dbReference type="InterPro" id="IPR052165">
    <property type="entry name" value="Membrane_assoc_protease"/>
</dbReference>
<gene>
    <name evidence="7" type="ORF">EFL26_15300</name>
</gene>
<dbReference type="EMBL" id="RJSF01000040">
    <property type="protein sequence ID" value="RNM14282.1"/>
    <property type="molecule type" value="Genomic_DNA"/>
</dbReference>
<keyword evidence="2 5" id="KW-0812">Transmembrane</keyword>
<dbReference type="PANTHER" id="PTHR33507">
    <property type="entry name" value="INNER MEMBRANE PROTEIN YBBJ"/>
    <property type="match status" value="1"/>
</dbReference>
<organism evidence="7 8">
    <name type="scientific">Nocardioides pocheonensis</name>
    <dbReference type="NCBI Taxonomy" id="661485"/>
    <lineage>
        <taxon>Bacteria</taxon>
        <taxon>Bacillati</taxon>
        <taxon>Actinomycetota</taxon>
        <taxon>Actinomycetes</taxon>
        <taxon>Propionibacteriales</taxon>
        <taxon>Nocardioidaceae</taxon>
        <taxon>Nocardioides</taxon>
    </lineage>
</organism>
<dbReference type="PANTHER" id="PTHR33507:SF3">
    <property type="entry name" value="INNER MEMBRANE PROTEIN YBBJ"/>
    <property type="match status" value="1"/>
</dbReference>
<dbReference type="Gene3D" id="2.40.50.140">
    <property type="entry name" value="Nucleic acid-binding proteins"/>
    <property type="match status" value="1"/>
</dbReference>
<evidence type="ECO:0000259" key="6">
    <source>
        <dbReference type="Pfam" id="PF01957"/>
    </source>
</evidence>
<accession>A0A3N0GQ42</accession>
<name>A0A3N0GQ42_9ACTN</name>
<dbReference type="SUPFAM" id="SSF141322">
    <property type="entry name" value="NfeD domain-like"/>
    <property type="match status" value="1"/>
</dbReference>
<evidence type="ECO:0000256" key="2">
    <source>
        <dbReference type="ARBA" id="ARBA00022692"/>
    </source>
</evidence>
<keyword evidence="4 5" id="KW-0472">Membrane</keyword>
<dbReference type="GO" id="GO:0005886">
    <property type="term" value="C:plasma membrane"/>
    <property type="evidence" value="ECO:0007669"/>
    <property type="project" value="TreeGrafter"/>
</dbReference>
<dbReference type="Pfam" id="PF01957">
    <property type="entry name" value="NfeD"/>
    <property type="match status" value="1"/>
</dbReference>
<comment type="subcellular location">
    <subcellularLocation>
        <location evidence="1">Membrane</location>
        <topology evidence="1">Multi-pass membrane protein</topology>
    </subcellularLocation>
</comment>
<proteinExistence type="predicted"/>
<dbReference type="Proteomes" id="UP000279994">
    <property type="component" value="Unassembled WGS sequence"/>
</dbReference>
<keyword evidence="8" id="KW-1185">Reference proteome</keyword>
<keyword evidence="3 5" id="KW-1133">Transmembrane helix</keyword>
<dbReference type="RefSeq" id="WP_123223690.1">
    <property type="nucleotide sequence ID" value="NZ_RJSF01000040.1"/>
</dbReference>
<feature type="transmembrane region" description="Helical" evidence="5">
    <location>
        <begin position="12"/>
        <end position="36"/>
    </location>
</feature>
<dbReference type="AlphaFoldDB" id="A0A3N0GQ42"/>
<comment type="caution">
    <text evidence="7">The sequence shown here is derived from an EMBL/GenBank/DDBJ whole genome shotgun (WGS) entry which is preliminary data.</text>
</comment>
<evidence type="ECO:0000313" key="8">
    <source>
        <dbReference type="Proteomes" id="UP000279994"/>
    </source>
</evidence>
<evidence type="ECO:0000256" key="5">
    <source>
        <dbReference type="SAM" id="Phobius"/>
    </source>
</evidence>
<feature type="domain" description="NfeD-like C-terminal" evidence="6">
    <location>
        <begin position="87"/>
        <end position="145"/>
    </location>
</feature>
<reference evidence="7 8" key="1">
    <citation type="submission" date="2018-11" db="EMBL/GenBank/DDBJ databases">
        <authorList>
            <person name="Li F."/>
        </authorList>
    </citation>
    <scope>NUCLEOTIDE SEQUENCE [LARGE SCALE GENOMIC DNA]</scope>
    <source>
        <strain evidence="7 8">Gsoil 818</strain>
    </source>
</reference>
<evidence type="ECO:0000256" key="4">
    <source>
        <dbReference type="ARBA" id="ARBA00023136"/>
    </source>
</evidence>
<evidence type="ECO:0000313" key="7">
    <source>
        <dbReference type="EMBL" id="RNM14282.1"/>
    </source>
</evidence>
<dbReference type="InterPro" id="IPR002810">
    <property type="entry name" value="NfeD-like_C"/>
</dbReference>
<dbReference type="InterPro" id="IPR012340">
    <property type="entry name" value="NA-bd_OB-fold"/>
</dbReference>